<dbReference type="AlphaFoldDB" id="A0A1V5M8K4"/>
<protein>
    <submittedName>
        <fullName evidence="1">Uncharacterized protein</fullName>
    </submittedName>
</protein>
<accession>A0A1V5M8K4</accession>
<name>A0A1V5M8K4_UNCT6</name>
<dbReference type="EMBL" id="MWAK01000362">
    <property type="protein sequence ID" value="OPZ89475.1"/>
    <property type="molecule type" value="Genomic_DNA"/>
</dbReference>
<organism evidence="1">
    <name type="scientific">candidate division TA06 bacterium ADurb.Bin417</name>
    <dbReference type="NCBI Taxonomy" id="1852828"/>
    <lineage>
        <taxon>Bacteria</taxon>
        <taxon>Bacteria division TA06</taxon>
    </lineage>
</organism>
<proteinExistence type="predicted"/>
<evidence type="ECO:0000313" key="1">
    <source>
        <dbReference type="EMBL" id="OPZ89475.1"/>
    </source>
</evidence>
<comment type="caution">
    <text evidence="1">The sequence shown here is derived from an EMBL/GenBank/DDBJ whole genome shotgun (WGS) entry which is preliminary data.</text>
</comment>
<dbReference type="Proteomes" id="UP000485484">
    <property type="component" value="Unassembled WGS sequence"/>
</dbReference>
<gene>
    <name evidence="1" type="ORF">BWY73_01499</name>
</gene>
<sequence>MRNASQAIWLWSHVENLDWSKWGLDRTSRITPAAAAEFLGIENLLLVTYADQPAPPFREYAAGLAGLKQVVWSALGAANCRRGSDLSAVLELVPEMKNLTGVILDDFFNRRDRDGNPGTYTRAELMEMRRRLAATGRPLELWGVLYNHQLELPVAEKISAWDAVTFWHWTAEELERLETTLPRFEKLAAGRRKLLGLYMYDFGNRRPLPLSLMERQCRIGRDLLAAGRIDGLIFLSSILGDQNLEAVEFTRGFVKENFRP</sequence>
<reference evidence="1" key="1">
    <citation type="submission" date="2017-02" db="EMBL/GenBank/DDBJ databases">
        <title>Delving into the versatile metabolic prowess of the omnipresent phylum Bacteroidetes.</title>
        <authorList>
            <person name="Nobu M.K."/>
            <person name="Mei R."/>
            <person name="Narihiro T."/>
            <person name="Kuroda K."/>
            <person name="Liu W.-T."/>
        </authorList>
    </citation>
    <scope>NUCLEOTIDE SEQUENCE</scope>
    <source>
        <strain evidence="1">ADurb.Bin417</strain>
    </source>
</reference>